<name>A0A382AZG7_9ZZZZ</name>
<dbReference type="AlphaFoldDB" id="A0A382AZG7"/>
<feature type="domain" description="YprB ribonuclease H-like" evidence="1">
    <location>
        <begin position="82"/>
        <end position="242"/>
    </location>
</feature>
<dbReference type="Pfam" id="PF13482">
    <property type="entry name" value="RNase_H_2"/>
    <property type="match status" value="1"/>
</dbReference>
<accession>A0A382AZG7</accession>
<sequence>VLPPARVFEPEAFAAALGGALEEGPAGPCPVVRSWFGQDGPYGERLKQASRTISVEGIRTLCGGGQSGQIPAPSLDPTAGLLFFDLETTGLGGGSGTVAFVVGFGVFEGARFHIWQFVLPSFSRERQLLSSVAAVVSRAHTLVTFNGRSFDVPFLDTRWLYHRLNASLGSLRHLDLLHVARRVWGPETGGLGGLEDRVLGFCREGDVAGFEIPSRYFDYLRSGDPSPLRRVLLHNQLDLASLGVFAGLACDLIDQGPSSASDPRQCLGLGRLYERGGRGADAPACYEAAVAQAPGVCRPRGAAALTVRAEAFYRLALAQRRQRLHADEARHWQALLNLGRRPAGFFEREAFRALAVHYEHRLRDPERALAFARRANAAECAVGRRREAKRRLERLERQLTAIGIGLS</sequence>
<gene>
    <name evidence="2" type="ORF">METZ01_LOCUS159722</name>
</gene>
<dbReference type="Gene3D" id="1.25.40.10">
    <property type="entry name" value="Tetratricopeptide repeat domain"/>
    <property type="match status" value="1"/>
</dbReference>
<protein>
    <recommendedName>
        <fullName evidence="1">YprB ribonuclease H-like domain-containing protein</fullName>
    </recommendedName>
</protein>
<dbReference type="SUPFAM" id="SSF53098">
    <property type="entry name" value="Ribonuclease H-like"/>
    <property type="match status" value="1"/>
</dbReference>
<evidence type="ECO:0000259" key="1">
    <source>
        <dbReference type="Pfam" id="PF13482"/>
    </source>
</evidence>
<dbReference type="InterPro" id="IPR036397">
    <property type="entry name" value="RNaseH_sf"/>
</dbReference>
<dbReference type="InterPro" id="IPR012337">
    <property type="entry name" value="RNaseH-like_sf"/>
</dbReference>
<dbReference type="InterPro" id="IPR011990">
    <property type="entry name" value="TPR-like_helical_dom_sf"/>
</dbReference>
<dbReference type="GO" id="GO:0003676">
    <property type="term" value="F:nucleic acid binding"/>
    <property type="evidence" value="ECO:0007669"/>
    <property type="project" value="InterPro"/>
</dbReference>
<dbReference type="Gene3D" id="3.30.420.10">
    <property type="entry name" value="Ribonuclease H-like superfamily/Ribonuclease H"/>
    <property type="match status" value="1"/>
</dbReference>
<evidence type="ECO:0000313" key="2">
    <source>
        <dbReference type="EMBL" id="SVB06868.1"/>
    </source>
</evidence>
<dbReference type="EMBL" id="UINC01027510">
    <property type="protein sequence ID" value="SVB06868.1"/>
    <property type="molecule type" value="Genomic_DNA"/>
</dbReference>
<organism evidence="2">
    <name type="scientific">marine metagenome</name>
    <dbReference type="NCBI Taxonomy" id="408172"/>
    <lineage>
        <taxon>unclassified sequences</taxon>
        <taxon>metagenomes</taxon>
        <taxon>ecological metagenomes</taxon>
    </lineage>
</organism>
<feature type="non-terminal residue" evidence="2">
    <location>
        <position position="1"/>
    </location>
</feature>
<reference evidence="2" key="1">
    <citation type="submission" date="2018-05" db="EMBL/GenBank/DDBJ databases">
        <authorList>
            <person name="Lanie J.A."/>
            <person name="Ng W.-L."/>
            <person name="Kazmierczak K.M."/>
            <person name="Andrzejewski T.M."/>
            <person name="Davidsen T.M."/>
            <person name="Wayne K.J."/>
            <person name="Tettelin H."/>
            <person name="Glass J.I."/>
            <person name="Rusch D."/>
            <person name="Podicherti R."/>
            <person name="Tsui H.-C.T."/>
            <person name="Winkler M.E."/>
        </authorList>
    </citation>
    <scope>NUCLEOTIDE SEQUENCE</scope>
</reference>
<dbReference type="PANTHER" id="PTHR38462:SF1">
    <property type="entry name" value="YPRB RIBONUCLEASE H-LIKE DOMAIN-CONTAINING PROTEIN"/>
    <property type="match status" value="1"/>
</dbReference>
<dbReference type="InterPro" id="IPR038720">
    <property type="entry name" value="YprB_RNase_H-like_dom"/>
</dbReference>
<proteinExistence type="predicted"/>
<dbReference type="PANTHER" id="PTHR38462">
    <property type="entry name" value="EXONUCLEASE-LIKE PROTEIN"/>
    <property type="match status" value="1"/>
</dbReference>